<dbReference type="EMBL" id="CAOJ01009642">
    <property type="protein sequence ID" value="CCO32323.1"/>
    <property type="molecule type" value="Genomic_DNA"/>
</dbReference>
<name>M5BXF9_THACB</name>
<dbReference type="EMBL" id="LN679192">
    <property type="protein sequence ID" value="CEL63990.1"/>
    <property type="molecule type" value="Genomic_DNA"/>
</dbReference>
<accession>M5BXF9</accession>
<evidence type="ECO:0000313" key="2">
    <source>
        <dbReference type="EMBL" id="CEL63990.1"/>
    </source>
</evidence>
<organism evidence="1 3">
    <name type="scientific">Thanatephorus cucumeris (strain AG1-IB / isolate 7/3/14)</name>
    <name type="common">Lettuce bottom rot fungus</name>
    <name type="synonym">Rhizoctonia solani</name>
    <dbReference type="NCBI Taxonomy" id="1108050"/>
    <lineage>
        <taxon>Eukaryota</taxon>
        <taxon>Fungi</taxon>
        <taxon>Dikarya</taxon>
        <taxon>Basidiomycota</taxon>
        <taxon>Agaricomycotina</taxon>
        <taxon>Agaricomycetes</taxon>
        <taxon>Cantharellales</taxon>
        <taxon>Ceratobasidiaceae</taxon>
        <taxon>Rhizoctonia</taxon>
        <taxon>Rhizoctonia solani AG-1</taxon>
    </lineage>
</organism>
<gene>
    <name evidence="1" type="ORF">BN14_06381</name>
    <name evidence="2" type="ORF">RSOLAG1IB_10973</name>
</gene>
<dbReference type="HOGENOM" id="CLU_2814203_0_0_1"/>
<evidence type="ECO:0000313" key="4">
    <source>
        <dbReference type="Proteomes" id="UP000059188"/>
    </source>
</evidence>
<reference evidence="1 3" key="2">
    <citation type="journal article" date="2013" name="J. Biotechnol.">
        <title>Establishment and interpretation of the genome sequence of the phytopathogenic fungus Rhizoctonia solani AG1-IB isolate 7/3/14.</title>
        <authorList>
            <person name="Wibberg D.W."/>
            <person name="Jelonek L.J."/>
            <person name="Rupp O.R."/>
            <person name="Hennig M.H."/>
            <person name="Eikmeyer F.E."/>
            <person name="Goesmann A.G."/>
            <person name="Hartmann A.H."/>
            <person name="Borriss R.B."/>
            <person name="Grosch R.G."/>
            <person name="Puehler A.P."/>
            <person name="Schlueter A.S."/>
        </authorList>
    </citation>
    <scope>NUCLEOTIDE SEQUENCE [LARGE SCALE GENOMIC DNA]</scope>
    <source>
        <strain evidence="3">AG1-IB / isolate 7/3/14</strain>
        <strain evidence="1">Isolate 7/3/14</strain>
    </source>
</reference>
<keyword evidence="4" id="KW-1185">Reference proteome</keyword>
<sequence length="67" mass="7374">MLPETQFEGFGAVIITMLLEQIKEVLQDNPSLDTVMAAAADPDSMPHSITTKFKDYTLQNSVMSLIS</sequence>
<dbReference type="AlphaFoldDB" id="M5BXF9"/>
<evidence type="ECO:0000313" key="1">
    <source>
        <dbReference type="EMBL" id="CCO32323.1"/>
    </source>
</evidence>
<evidence type="ECO:0000313" key="3">
    <source>
        <dbReference type="Proteomes" id="UP000012065"/>
    </source>
</evidence>
<reference evidence="1" key="1">
    <citation type="submission" date="2012-10" db="EMBL/GenBank/DDBJ databases">
        <authorList>
            <person name="Jelonek L."/>
        </authorList>
    </citation>
    <scope>NUCLEOTIDE SEQUENCE</scope>
    <source>
        <strain evidence="1">Isolate 7/3/14</strain>
    </source>
</reference>
<reference evidence="2 4" key="3">
    <citation type="submission" date="2014-11" db="EMBL/GenBank/DDBJ databases">
        <authorList>
            <person name="Wibberg Daniel"/>
        </authorList>
    </citation>
    <scope>NUCLEOTIDE SEQUENCE [LARGE SCALE GENOMIC DNA]</scope>
    <source>
        <strain evidence="2">Rhizoctonia solani AG1-IB 7/3/14</strain>
    </source>
</reference>
<dbReference type="Proteomes" id="UP000059188">
    <property type="component" value="Unassembled WGS sequence"/>
</dbReference>
<dbReference type="Proteomes" id="UP000012065">
    <property type="component" value="Unassembled WGS sequence"/>
</dbReference>
<protein>
    <submittedName>
        <fullName evidence="1">Uncharacterized protein</fullName>
    </submittedName>
</protein>
<proteinExistence type="predicted"/>
<dbReference type="OrthoDB" id="3015916at2759"/>